<evidence type="ECO:0000313" key="4">
    <source>
        <dbReference type="Proteomes" id="UP001151760"/>
    </source>
</evidence>
<organism evidence="3 4">
    <name type="scientific">Tanacetum coccineum</name>
    <dbReference type="NCBI Taxonomy" id="301880"/>
    <lineage>
        <taxon>Eukaryota</taxon>
        <taxon>Viridiplantae</taxon>
        <taxon>Streptophyta</taxon>
        <taxon>Embryophyta</taxon>
        <taxon>Tracheophyta</taxon>
        <taxon>Spermatophyta</taxon>
        <taxon>Magnoliopsida</taxon>
        <taxon>eudicotyledons</taxon>
        <taxon>Gunneridae</taxon>
        <taxon>Pentapetalae</taxon>
        <taxon>asterids</taxon>
        <taxon>campanulids</taxon>
        <taxon>Asterales</taxon>
        <taxon>Asteraceae</taxon>
        <taxon>Asteroideae</taxon>
        <taxon>Anthemideae</taxon>
        <taxon>Anthemidinae</taxon>
        <taxon>Tanacetum</taxon>
    </lineage>
</organism>
<name>A0ABQ4ZYG3_9ASTR</name>
<evidence type="ECO:0000313" key="3">
    <source>
        <dbReference type="EMBL" id="GJS94541.1"/>
    </source>
</evidence>
<feature type="coiled-coil region" evidence="1">
    <location>
        <begin position="282"/>
        <end position="316"/>
    </location>
</feature>
<feature type="compositionally biased region" description="Polar residues" evidence="2">
    <location>
        <begin position="98"/>
        <end position="137"/>
    </location>
</feature>
<dbReference type="EMBL" id="BQNB010011739">
    <property type="protein sequence ID" value="GJS94541.1"/>
    <property type="molecule type" value="Genomic_DNA"/>
</dbReference>
<evidence type="ECO:0000256" key="2">
    <source>
        <dbReference type="SAM" id="MobiDB-lite"/>
    </source>
</evidence>
<proteinExistence type="predicted"/>
<keyword evidence="1" id="KW-0175">Coiled coil</keyword>
<comment type="caution">
    <text evidence="3">The sequence shown here is derived from an EMBL/GenBank/DDBJ whole genome shotgun (WGS) entry which is preliminary data.</text>
</comment>
<reference evidence="3" key="2">
    <citation type="submission" date="2022-01" db="EMBL/GenBank/DDBJ databases">
        <authorList>
            <person name="Yamashiro T."/>
            <person name="Shiraishi A."/>
            <person name="Satake H."/>
            <person name="Nakayama K."/>
        </authorList>
    </citation>
    <scope>NUCLEOTIDE SEQUENCE</scope>
</reference>
<dbReference type="Proteomes" id="UP001151760">
    <property type="component" value="Unassembled WGS sequence"/>
</dbReference>
<gene>
    <name evidence="3" type="ORF">Tco_0801509</name>
</gene>
<keyword evidence="4" id="KW-1185">Reference proteome</keyword>
<evidence type="ECO:0000256" key="1">
    <source>
        <dbReference type="SAM" id="Coils"/>
    </source>
</evidence>
<protein>
    <submittedName>
        <fullName evidence="3">Uncharacterized protein</fullName>
    </submittedName>
</protein>
<reference evidence="3" key="1">
    <citation type="journal article" date="2022" name="Int. J. Mol. Sci.">
        <title>Draft Genome of Tanacetum Coccineum: Genomic Comparison of Closely Related Tanacetum-Family Plants.</title>
        <authorList>
            <person name="Yamashiro T."/>
            <person name="Shiraishi A."/>
            <person name="Nakayama K."/>
            <person name="Satake H."/>
        </authorList>
    </citation>
    <scope>NUCLEOTIDE SEQUENCE</scope>
</reference>
<feature type="region of interest" description="Disordered" evidence="2">
    <location>
        <begin position="92"/>
        <end position="139"/>
    </location>
</feature>
<sequence>MFLNMDLLEKQLDNEEFQEIGSMTAFKVLETQFQMFIKSRIYLDDEYVVMTLNYFLQYTQLEILEFRDTLIQHMESVKKLIDKRALNKREYDSRVNERQMQTTKGNVDTSKALNASLVDTESSGTKSKEQVTSSRSWNDAHADDVDIRPIYDEEPMAEVQMTAEINVFATGQQHTEQPEFNNEGEVDQNAEQCHDTCPLPAKLTDNQTTKLSNQSLESENICLKKTVAQFQKDFLRMEAHCVNLELKYQNQALKEGQHGQFSKVKSNEAKIKHDIDVIETINIELEHKVAKLLKENETLKRHYKELSDSIKTTRAKTIEHTTSLIAQNVEFKAQLQEKGFAIAALKNKLRKLTGNSVNTKFAKPSILGTSVLQSHRNQSVVRQPTSFKFERPTNLKPQFASQVDDNNYLSKPVTTHYLPKERESVVVKPHHVIASSESRNSSKNMPRFSSNDMVHNHYLDEARKKTQKKVGIQNLL</sequence>
<accession>A0ABQ4ZYG3</accession>